<dbReference type="PANTHER" id="PTHR24136:SF15">
    <property type="entry name" value="ANK_REP_REGION DOMAIN-CONTAINING PROTEIN"/>
    <property type="match status" value="1"/>
</dbReference>
<organism evidence="4 5">
    <name type="scientific">Blastopirellula marina</name>
    <dbReference type="NCBI Taxonomy" id="124"/>
    <lineage>
        <taxon>Bacteria</taxon>
        <taxon>Pseudomonadati</taxon>
        <taxon>Planctomycetota</taxon>
        <taxon>Planctomycetia</taxon>
        <taxon>Pirellulales</taxon>
        <taxon>Pirellulaceae</taxon>
        <taxon>Blastopirellula</taxon>
    </lineage>
</organism>
<sequence length="373" mass="42945">MFLEKLERAQALPRSLSQDSLKPRGQAKARWADFFERLRKPRRLDNHFFLIVEIDSQIIYLDQVSWFDSKIAGRDALEPVYRSFPEEYVRENVIYFGYLENGLVEESHWLTAVYFSKYDPDDICDDFVLPAQLELSSELYKHYLAIAQHDNSAIERMAEFSLDEIQSVPFKMTHYYLDEFCPLGYAVACENIAYVNAAHGQVQFSDCKSYLEFGQGHLATIYGSCAMLQSVLAAGGMINDLNEDGYTPLELAVGHQKLGHVDCLLSHGADPNFGIVPSVIEVNHALTLTEMTPVFYQRLRDAGARFDLRKSHYLWTPLHYNARRFRRDTFIEMVKDGLNPHAEDYEGKTPLDDLRKDLPEEIFQEVYSSCMGK</sequence>
<dbReference type="SUPFAM" id="SSF48403">
    <property type="entry name" value="Ankyrin repeat"/>
    <property type="match status" value="1"/>
</dbReference>
<evidence type="ECO:0000256" key="2">
    <source>
        <dbReference type="ARBA" id="ARBA00023043"/>
    </source>
</evidence>
<feature type="repeat" description="ANK" evidence="3">
    <location>
        <begin position="244"/>
        <end position="272"/>
    </location>
</feature>
<dbReference type="Gene3D" id="1.25.40.20">
    <property type="entry name" value="Ankyrin repeat-containing domain"/>
    <property type="match status" value="2"/>
</dbReference>
<dbReference type="AlphaFoldDB" id="A0A2S8FZJ7"/>
<name>A0A2S8FZJ7_9BACT</name>
<dbReference type="SMART" id="SM00248">
    <property type="entry name" value="ANK"/>
    <property type="match status" value="2"/>
</dbReference>
<proteinExistence type="predicted"/>
<dbReference type="GO" id="GO:0016567">
    <property type="term" value="P:protein ubiquitination"/>
    <property type="evidence" value="ECO:0007669"/>
    <property type="project" value="TreeGrafter"/>
</dbReference>
<dbReference type="PROSITE" id="PS50297">
    <property type="entry name" value="ANK_REP_REGION"/>
    <property type="match status" value="1"/>
</dbReference>
<accession>A0A2S8FZJ7</accession>
<evidence type="ECO:0000256" key="1">
    <source>
        <dbReference type="ARBA" id="ARBA00022737"/>
    </source>
</evidence>
<keyword evidence="1" id="KW-0677">Repeat</keyword>
<gene>
    <name evidence="4" type="ORF">C5Y83_06590</name>
</gene>
<dbReference type="PANTHER" id="PTHR24136">
    <property type="entry name" value="SOWAH (DROSOPHILA) HOMOLOG"/>
    <property type="match status" value="1"/>
</dbReference>
<dbReference type="Proteomes" id="UP000238322">
    <property type="component" value="Unassembled WGS sequence"/>
</dbReference>
<dbReference type="GO" id="GO:0045732">
    <property type="term" value="P:positive regulation of protein catabolic process"/>
    <property type="evidence" value="ECO:0007669"/>
    <property type="project" value="TreeGrafter"/>
</dbReference>
<evidence type="ECO:0000313" key="5">
    <source>
        <dbReference type="Proteomes" id="UP000238322"/>
    </source>
</evidence>
<protein>
    <submittedName>
        <fullName evidence="4">Uncharacterized protein</fullName>
    </submittedName>
</protein>
<evidence type="ECO:0000313" key="4">
    <source>
        <dbReference type="EMBL" id="PQO37608.1"/>
    </source>
</evidence>
<keyword evidence="2 3" id="KW-0040">ANK repeat</keyword>
<dbReference type="InterPro" id="IPR036770">
    <property type="entry name" value="Ankyrin_rpt-contain_sf"/>
</dbReference>
<comment type="caution">
    <text evidence="4">The sequence shown here is derived from an EMBL/GenBank/DDBJ whole genome shotgun (WGS) entry which is preliminary data.</text>
</comment>
<evidence type="ECO:0000256" key="3">
    <source>
        <dbReference type="PROSITE-ProRule" id="PRU00023"/>
    </source>
</evidence>
<dbReference type="Pfam" id="PF00023">
    <property type="entry name" value="Ank"/>
    <property type="match status" value="1"/>
</dbReference>
<dbReference type="PROSITE" id="PS50088">
    <property type="entry name" value="ANK_REPEAT"/>
    <property type="match status" value="1"/>
</dbReference>
<dbReference type="InterPro" id="IPR002110">
    <property type="entry name" value="Ankyrin_rpt"/>
</dbReference>
<dbReference type="InterPro" id="IPR051573">
    <property type="entry name" value="Ankyrin-SOCS_box_domain"/>
</dbReference>
<reference evidence="4 5" key="1">
    <citation type="submission" date="2018-02" db="EMBL/GenBank/DDBJ databases">
        <title>Comparative genomes isolates from brazilian mangrove.</title>
        <authorList>
            <person name="Araujo J.E."/>
            <person name="Taketani R.G."/>
            <person name="Silva M.C.P."/>
            <person name="Loureco M.V."/>
            <person name="Andreote F.D."/>
        </authorList>
    </citation>
    <scope>NUCLEOTIDE SEQUENCE [LARGE SCALE GENOMIC DNA]</scope>
    <source>
        <strain evidence="4 5">Hex-1 MGV</strain>
    </source>
</reference>
<dbReference type="EMBL" id="PUHY01000005">
    <property type="protein sequence ID" value="PQO37608.1"/>
    <property type="molecule type" value="Genomic_DNA"/>
</dbReference>